<evidence type="ECO:0000313" key="2">
    <source>
        <dbReference type="Proteomes" id="UP000245202"/>
    </source>
</evidence>
<keyword evidence="2" id="KW-1185">Reference proteome</keyword>
<accession>A0A2R5ERS4</accession>
<comment type="caution">
    <text evidence="1">The sequence shown here is derived from an EMBL/GenBank/DDBJ whole genome shotgun (WGS) entry which is preliminary data.</text>
</comment>
<dbReference type="Proteomes" id="UP000245202">
    <property type="component" value="Unassembled WGS sequence"/>
</dbReference>
<organism evidence="1 2">
    <name type="scientific">Paenibacillus agaridevorans</name>
    <dbReference type="NCBI Taxonomy" id="171404"/>
    <lineage>
        <taxon>Bacteria</taxon>
        <taxon>Bacillati</taxon>
        <taxon>Bacillota</taxon>
        <taxon>Bacilli</taxon>
        <taxon>Bacillales</taxon>
        <taxon>Paenibacillaceae</taxon>
        <taxon>Paenibacillus</taxon>
    </lineage>
</organism>
<reference evidence="1 2" key="1">
    <citation type="submission" date="2017-08" db="EMBL/GenBank/DDBJ databases">
        <title>Substantial Increase in Enzyme Production by Combined Drug-Resistance Mutations in Paenibacillus agaridevorans.</title>
        <authorList>
            <person name="Tanaka Y."/>
            <person name="Funane K."/>
            <person name="Hosaka T."/>
            <person name="Shiwa Y."/>
            <person name="Fujita N."/>
            <person name="Miyazaki T."/>
            <person name="Yoshikawa H."/>
            <person name="Murakami K."/>
            <person name="Kasahara K."/>
            <person name="Inaoka T."/>
            <person name="Hiraga Y."/>
            <person name="Ochi K."/>
        </authorList>
    </citation>
    <scope>NUCLEOTIDE SEQUENCE [LARGE SCALE GENOMIC DNA]</scope>
    <source>
        <strain evidence="1 2">T-3040</strain>
    </source>
</reference>
<sequence length="86" mass="9898">MYVFQQKVAELREIEPVVYTICLSLTDNEQAACAVAKRALTALFQDNEFWILDARNRRPYILKQCLRSQMGQETTNFQKKQAAAGI</sequence>
<gene>
    <name evidence="1" type="ORF">PAT3040_04024</name>
</gene>
<dbReference type="EMBL" id="BDQX01000230">
    <property type="protein sequence ID" value="GBG09380.1"/>
    <property type="molecule type" value="Genomic_DNA"/>
</dbReference>
<evidence type="ECO:0000313" key="1">
    <source>
        <dbReference type="EMBL" id="GBG09380.1"/>
    </source>
</evidence>
<protein>
    <submittedName>
        <fullName evidence="1">Uncharacterized protein</fullName>
    </submittedName>
</protein>
<dbReference type="AlphaFoldDB" id="A0A2R5ERS4"/>
<proteinExistence type="predicted"/>
<name>A0A2R5ERS4_9BACL</name>